<sequence length="214" mass="22198">MIEASSVRWDADGLVPVVIADATSGAVLTLAYADAEALARTQATGSTWLWSRSRRELWNKGATSGNTQQVVSISLDCDGDALLYRVVPSGPACHTGALSCFATTVALAGGAEAPAGSAFAGAIGALARTIAHRKAHPPEGSYTAKLFAGGVDRIGKKIGEEATEVVIAAKNDDRGELVWETADLLYHTLVLLAERGVPLDDVGAELSRRANATP</sequence>
<keyword evidence="14 15" id="KW-0511">Multifunctional enzyme</keyword>
<keyword evidence="12 15" id="KW-0067">ATP-binding</keyword>
<evidence type="ECO:0000256" key="8">
    <source>
        <dbReference type="ARBA" id="ARBA00022490"/>
    </source>
</evidence>
<evidence type="ECO:0000313" key="17">
    <source>
        <dbReference type="EMBL" id="BDE06222.1"/>
    </source>
</evidence>
<keyword evidence="13 15" id="KW-0368">Histidine biosynthesis</keyword>
<dbReference type="Pfam" id="PF01502">
    <property type="entry name" value="PRA-CH"/>
    <property type="match status" value="1"/>
</dbReference>
<comment type="pathway">
    <text evidence="4 15">Amino-acid biosynthesis; L-histidine biosynthesis; L-histidine from 5-phospho-alpha-D-ribose 1-diphosphate: step 3/9.</text>
</comment>
<dbReference type="GO" id="GO:0005524">
    <property type="term" value="F:ATP binding"/>
    <property type="evidence" value="ECO:0007669"/>
    <property type="project" value="UniProtKB-KW"/>
</dbReference>
<evidence type="ECO:0000313" key="18">
    <source>
        <dbReference type="Proteomes" id="UP001317532"/>
    </source>
</evidence>
<evidence type="ECO:0000256" key="7">
    <source>
        <dbReference type="ARBA" id="ARBA00008299"/>
    </source>
</evidence>
<dbReference type="GO" id="GO:0004635">
    <property type="term" value="F:phosphoribosyl-AMP cyclohydrolase activity"/>
    <property type="evidence" value="ECO:0007669"/>
    <property type="project" value="UniProtKB-UniRule"/>
</dbReference>
<evidence type="ECO:0000256" key="4">
    <source>
        <dbReference type="ARBA" id="ARBA00005169"/>
    </source>
</evidence>
<gene>
    <name evidence="15 17" type="primary">hisI</name>
    <name evidence="15" type="synonym">hisIE</name>
    <name evidence="17" type="ORF">WPS_14980</name>
</gene>
<dbReference type="KEGG" id="vab:WPS_14980"/>
<dbReference type="HAMAP" id="MF_01020">
    <property type="entry name" value="HisE"/>
    <property type="match status" value="1"/>
</dbReference>
<evidence type="ECO:0000259" key="16">
    <source>
        <dbReference type="Pfam" id="PF01502"/>
    </source>
</evidence>
<comment type="subcellular location">
    <subcellularLocation>
        <location evidence="3 15">Cytoplasm</location>
    </subcellularLocation>
</comment>
<evidence type="ECO:0000256" key="13">
    <source>
        <dbReference type="ARBA" id="ARBA00023102"/>
    </source>
</evidence>
<evidence type="ECO:0000256" key="15">
    <source>
        <dbReference type="HAMAP-Rule" id="MF_01019"/>
    </source>
</evidence>
<dbReference type="GO" id="GO:0000105">
    <property type="term" value="P:L-histidine biosynthetic process"/>
    <property type="evidence" value="ECO:0007669"/>
    <property type="project" value="UniProtKB-UniRule"/>
</dbReference>
<reference evidence="17 18" key="1">
    <citation type="journal article" date="2022" name="ISME Commun">
        <title>Vulcanimicrobium alpinus gen. nov. sp. nov., the first cultivated representative of the candidate phylum 'Eremiobacterota', is a metabolically versatile aerobic anoxygenic phototroph.</title>
        <authorList>
            <person name="Yabe S."/>
            <person name="Muto K."/>
            <person name="Abe K."/>
            <person name="Yokota A."/>
            <person name="Staudigel H."/>
            <person name="Tebo B.M."/>
        </authorList>
    </citation>
    <scope>NUCLEOTIDE SEQUENCE [LARGE SCALE GENOMIC DNA]</scope>
    <source>
        <strain evidence="17 18">WC8-2</strain>
    </source>
</reference>
<organism evidence="17 18">
    <name type="scientific">Vulcanimicrobium alpinum</name>
    <dbReference type="NCBI Taxonomy" id="3016050"/>
    <lineage>
        <taxon>Bacteria</taxon>
        <taxon>Bacillati</taxon>
        <taxon>Vulcanimicrobiota</taxon>
        <taxon>Vulcanimicrobiia</taxon>
        <taxon>Vulcanimicrobiales</taxon>
        <taxon>Vulcanimicrobiaceae</taxon>
        <taxon>Vulcanimicrobium</taxon>
    </lineage>
</organism>
<dbReference type="RefSeq" id="WP_317997199.1">
    <property type="nucleotide sequence ID" value="NZ_AP025523.1"/>
</dbReference>
<feature type="domain" description="Phosphoribosyl-AMP cyclohydrolase" evidence="16">
    <location>
        <begin position="30"/>
        <end position="101"/>
    </location>
</feature>
<dbReference type="InterPro" id="IPR021130">
    <property type="entry name" value="PRib-ATP_PPHydrolase-like"/>
</dbReference>
<evidence type="ECO:0000256" key="2">
    <source>
        <dbReference type="ARBA" id="ARBA00001460"/>
    </source>
</evidence>
<keyword evidence="11 15" id="KW-0378">Hydrolase</keyword>
<keyword evidence="10 15" id="KW-0547">Nucleotide-binding</keyword>
<evidence type="ECO:0000256" key="9">
    <source>
        <dbReference type="ARBA" id="ARBA00022605"/>
    </source>
</evidence>
<keyword evidence="18" id="KW-1185">Reference proteome</keyword>
<dbReference type="PANTHER" id="PTHR42945:SF1">
    <property type="entry name" value="HISTIDINE BIOSYNTHESIS BIFUNCTIONAL PROTEIN HIS7"/>
    <property type="match status" value="1"/>
</dbReference>
<dbReference type="CDD" id="cd11534">
    <property type="entry name" value="NTP-PPase_HisIE_like"/>
    <property type="match status" value="1"/>
</dbReference>
<dbReference type="FunFam" id="3.10.20.810:FF:000001">
    <property type="entry name" value="Histidine biosynthesis bifunctional protein HisIE"/>
    <property type="match status" value="1"/>
</dbReference>
<protein>
    <recommendedName>
        <fullName evidence="15">Histidine biosynthesis bifunctional protein HisIE</fullName>
    </recommendedName>
    <domain>
        <recommendedName>
            <fullName evidence="15">Phosphoribosyl-AMP cyclohydrolase</fullName>
            <shortName evidence="15">PRA-CH</shortName>
            <ecNumber evidence="15">3.5.4.19</ecNumber>
        </recommendedName>
    </domain>
    <domain>
        <recommendedName>
            <fullName evidence="15">Phosphoribosyl-ATP pyrophosphatase</fullName>
            <shortName evidence="15">PRA-PH</shortName>
            <ecNumber evidence="15">3.6.1.31</ecNumber>
        </recommendedName>
    </domain>
</protein>
<dbReference type="InterPro" id="IPR038019">
    <property type="entry name" value="PRib_AMP_CycHydrolase_sf"/>
</dbReference>
<dbReference type="InterPro" id="IPR023019">
    <property type="entry name" value="His_synth_HisIE"/>
</dbReference>
<dbReference type="HAMAP" id="MF_01019">
    <property type="entry name" value="HisIE"/>
    <property type="match status" value="1"/>
</dbReference>
<dbReference type="GO" id="GO:0005737">
    <property type="term" value="C:cytoplasm"/>
    <property type="evidence" value="ECO:0007669"/>
    <property type="project" value="UniProtKB-SubCell"/>
</dbReference>
<comment type="catalytic activity">
    <reaction evidence="1 15">
        <text>1-(5-phospho-beta-D-ribosyl)-5'-AMP + H2O = 1-(5-phospho-beta-D-ribosyl)-5-[(5-phospho-beta-D-ribosylamino)methylideneamino]imidazole-4-carboxamide</text>
        <dbReference type="Rhea" id="RHEA:20049"/>
        <dbReference type="ChEBI" id="CHEBI:15377"/>
        <dbReference type="ChEBI" id="CHEBI:58435"/>
        <dbReference type="ChEBI" id="CHEBI:59457"/>
        <dbReference type="EC" id="3.5.4.19"/>
    </reaction>
</comment>
<dbReference type="Proteomes" id="UP001317532">
    <property type="component" value="Chromosome"/>
</dbReference>
<keyword evidence="8 15" id="KW-0963">Cytoplasm</keyword>
<dbReference type="NCBIfam" id="NF001611">
    <property type="entry name" value="PRK00400.1-3"/>
    <property type="match status" value="1"/>
</dbReference>
<evidence type="ECO:0000256" key="3">
    <source>
        <dbReference type="ARBA" id="ARBA00004496"/>
    </source>
</evidence>
<dbReference type="InterPro" id="IPR002496">
    <property type="entry name" value="PRib_AMP_CycHydrolase_dom"/>
</dbReference>
<dbReference type="GO" id="GO:0004636">
    <property type="term" value="F:phosphoribosyl-ATP diphosphatase activity"/>
    <property type="evidence" value="ECO:0007669"/>
    <property type="project" value="UniProtKB-UniRule"/>
</dbReference>
<comment type="similarity">
    <text evidence="7 15">In the N-terminal section; belongs to the PRA-CH family.</text>
</comment>
<accession>A0AAN2CA29</accession>
<evidence type="ECO:0000256" key="1">
    <source>
        <dbReference type="ARBA" id="ARBA00000024"/>
    </source>
</evidence>
<dbReference type="NCBIfam" id="TIGR03188">
    <property type="entry name" value="histidine_hisI"/>
    <property type="match status" value="1"/>
</dbReference>
<dbReference type="FunFam" id="1.10.287.1080:FF:000002">
    <property type="entry name" value="Histidine biosynthesis bifunctional protein HisIE"/>
    <property type="match status" value="1"/>
</dbReference>
<evidence type="ECO:0000256" key="5">
    <source>
        <dbReference type="ARBA" id="ARBA00005204"/>
    </source>
</evidence>
<comment type="catalytic activity">
    <reaction evidence="2 15">
        <text>1-(5-phospho-beta-D-ribosyl)-ATP + H2O = 1-(5-phospho-beta-D-ribosyl)-5'-AMP + diphosphate + H(+)</text>
        <dbReference type="Rhea" id="RHEA:22828"/>
        <dbReference type="ChEBI" id="CHEBI:15377"/>
        <dbReference type="ChEBI" id="CHEBI:15378"/>
        <dbReference type="ChEBI" id="CHEBI:33019"/>
        <dbReference type="ChEBI" id="CHEBI:59457"/>
        <dbReference type="ChEBI" id="CHEBI:73183"/>
        <dbReference type="EC" id="3.6.1.31"/>
    </reaction>
</comment>
<dbReference type="SUPFAM" id="SSF101386">
    <property type="entry name" value="all-alpha NTP pyrophosphatases"/>
    <property type="match status" value="1"/>
</dbReference>
<evidence type="ECO:0000256" key="14">
    <source>
        <dbReference type="ARBA" id="ARBA00023268"/>
    </source>
</evidence>
<evidence type="ECO:0000256" key="12">
    <source>
        <dbReference type="ARBA" id="ARBA00022840"/>
    </source>
</evidence>
<dbReference type="NCBIfam" id="NF002747">
    <property type="entry name" value="PRK02759.1"/>
    <property type="match status" value="1"/>
</dbReference>
<dbReference type="Pfam" id="PF01503">
    <property type="entry name" value="PRA-PH"/>
    <property type="match status" value="1"/>
</dbReference>
<dbReference type="EMBL" id="AP025523">
    <property type="protein sequence ID" value="BDE06222.1"/>
    <property type="molecule type" value="Genomic_DNA"/>
</dbReference>
<evidence type="ECO:0000256" key="6">
    <source>
        <dbReference type="ARBA" id="ARBA00007731"/>
    </source>
</evidence>
<dbReference type="NCBIfam" id="NF000768">
    <property type="entry name" value="PRK00051.1"/>
    <property type="match status" value="1"/>
</dbReference>
<dbReference type="AlphaFoldDB" id="A0AAN2CA29"/>
<comment type="pathway">
    <text evidence="5 15">Amino-acid biosynthesis; L-histidine biosynthesis; L-histidine from 5-phospho-alpha-D-ribose 1-diphosphate: step 2/9.</text>
</comment>
<dbReference type="EC" id="3.6.1.31" evidence="15"/>
<name>A0AAN2CA29_UNVUL</name>
<evidence type="ECO:0000256" key="11">
    <source>
        <dbReference type="ARBA" id="ARBA00022801"/>
    </source>
</evidence>
<evidence type="ECO:0000256" key="10">
    <source>
        <dbReference type="ARBA" id="ARBA00022741"/>
    </source>
</evidence>
<dbReference type="InterPro" id="IPR008179">
    <property type="entry name" value="HisE"/>
</dbReference>
<dbReference type="SUPFAM" id="SSF141734">
    <property type="entry name" value="HisI-like"/>
    <property type="match status" value="1"/>
</dbReference>
<dbReference type="Gene3D" id="1.10.287.1080">
    <property type="entry name" value="MazG-like"/>
    <property type="match status" value="1"/>
</dbReference>
<proteinExistence type="inferred from homology"/>
<feature type="region of interest" description="Phosphoribosyl-ATP pyrophosphohydrolase" evidence="15">
    <location>
        <begin position="123"/>
        <end position="214"/>
    </location>
</feature>
<keyword evidence="9 15" id="KW-0028">Amino-acid biosynthesis</keyword>
<dbReference type="EC" id="3.5.4.19" evidence="15"/>
<feature type="region of interest" description="Phosphoribosyl-AMP cyclohydrolase" evidence="15">
    <location>
        <begin position="1"/>
        <end position="122"/>
    </location>
</feature>
<dbReference type="PANTHER" id="PTHR42945">
    <property type="entry name" value="HISTIDINE BIOSYNTHESIS BIFUNCTIONAL PROTEIN"/>
    <property type="match status" value="1"/>
</dbReference>
<comment type="similarity">
    <text evidence="6 15">In the C-terminal section; belongs to the PRA-PH family.</text>
</comment>
<dbReference type="Gene3D" id="3.10.20.810">
    <property type="entry name" value="Phosphoribosyl-AMP cyclohydrolase"/>
    <property type="match status" value="1"/>
</dbReference>